<dbReference type="SUPFAM" id="SSF81321">
    <property type="entry name" value="Family A G protein-coupled receptor-like"/>
    <property type="match status" value="1"/>
</dbReference>
<feature type="region of interest" description="Disordered" evidence="8">
    <location>
        <begin position="609"/>
        <end position="633"/>
    </location>
</feature>
<feature type="transmembrane region" description="Helical" evidence="9">
    <location>
        <begin position="361"/>
        <end position="386"/>
    </location>
</feature>
<keyword evidence="12" id="KW-1185">Reference proteome</keyword>
<feature type="region of interest" description="Disordered" evidence="8">
    <location>
        <begin position="67"/>
        <end position="110"/>
    </location>
</feature>
<feature type="compositionally biased region" description="Polar residues" evidence="8">
    <location>
        <begin position="526"/>
        <end position="535"/>
    </location>
</feature>
<dbReference type="PANTHER" id="PTHR24241">
    <property type="entry name" value="NEUROPEPTIDE RECEPTOR-RELATED G-PROTEIN COUPLED RECEPTOR"/>
    <property type="match status" value="1"/>
</dbReference>
<feature type="transmembrane region" description="Helical" evidence="9">
    <location>
        <begin position="314"/>
        <end position="334"/>
    </location>
</feature>
<evidence type="ECO:0000259" key="10">
    <source>
        <dbReference type="PROSITE" id="PS50262"/>
    </source>
</evidence>
<reference evidence="11 12" key="1">
    <citation type="submission" date="2024-05" db="EMBL/GenBank/DDBJ databases">
        <title>Culex pipiens pipiens assembly and annotation.</title>
        <authorList>
            <person name="Alout H."/>
            <person name="Durand T."/>
        </authorList>
    </citation>
    <scope>NUCLEOTIDE SEQUENCE [LARGE SCALE GENOMIC DNA]</scope>
    <source>
        <strain evidence="11">HA-2024</strain>
        <tissue evidence="11">Whole body</tissue>
    </source>
</reference>
<evidence type="ECO:0000256" key="6">
    <source>
        <dbReference type="ARBA" id="ARBA00023136"/>
    </source>
</evidence>
<dbReference type="Proteomes" id="UP001562425">
    <property type="component" value="Unassembled WGS sequence"/>
</dbReference>
<dbReference type="PANTHER" id="PTHR24241:SF76">
    <property type="entry name" value="NEUROPEPTIDE SIFAMIDE RECEPTOR"/>
    <property type="match status" value="1"/>
</dbReference>
<proteinExistence type="inferred from homology"/>
<evidence type="ECO:0000313" key="11">
    <source>
        <dbReference type="EMBL" id="KAL1401080.1"/>
    </source>
</evidence>
<feature type="domain" description="G-protein coupled receptors family 1 profile" evidence="10">
    <location>
        <begin position="296"/>
        <end position="476"/>
    </location>
</feature>
<gene>
    <name evidence="11" type="ORF">pipiens_006908</name>
</gene>
<evidence type="ECO:0000256" key="8">
    <source>
        <dbReference type="SAM" id="MobiDB-lite"/>
    </source>
</evidence>
<dbReference type="EMBL" id="JBEHCU010005051">
    <property type="protein sequence ID" value="KAL1401080.1"/>
    <property type="molecule type" value="Genomic_DNA"/>
</dbReference>
<evidence type="ECO:0000256" key="9">
    <source>
        <dbReference type="SAM" id="Phobius"/>
    </source>
</evidence>
<evidence type="ECO:0000256" key="3">
    <source>
        <dbReference type="ARBA" id="ARBA00022475"/>
    </source>
</evidence>
<organism evidence="11 12">
    <name type="scientific">Culex pipiens pipiens</name>
    <name type="common">Northern house mosquito</name>
    <dbReference type="NCBI Taxonomy" id="38569"/>
    <lineage>
        <taxon>Eukaryota</taxon>
        <taxon>Metazoa</taxon>
        <taxon>Ecdysozoa</taxon>
        <taxon>Arthropoda</taxon>
        <taxon>Hexapoda</taxon>
        <taxon>Insecta</taxon>
        <taxon>Pterygota</taxon>
        <taxon>Neoptera</taxon>
        <taxon>Endopterygota</taxon>
        <taxon>Diptera</taxon>
        <taxon>Nematocera</taxon>
        <taxon>Culicoidea</taxon>
        <taxon>Culicidae</taxon>
        <taxon>Culicinae</taxon>
        <taxon>Culicini</taxon>
        <taxon>Culex</taxon>
        <taxon>Culex</taxon>
    </lineage>
</organism>
<evidence type="ECO:0000313" key="12">
    <source>
        <dbReference type="Proteomes" id="UP001562425"/>
    </source>
</evidence>
<evidence type="ECO:0000256" key="4">
    <source>
        <dbReference type="ARBA" id="ARBA00022692"/>
    </source>
</evidence>
<sequence>MNPTPYRISEDREMSRFLYRLTQEIVTSRNFSDSNINRICSKYYESASFPDKSKLGQVVTDLKRKLQVNPDGSDTPEKSSTTLEQCACSSSRRSSRSSKTTEDHVDKSISTQSFLRIPEVPPGVDSFTQMGDSRAASQLHVQPKDGAISKTSISTISSYNFPSSMYSELATPERRRSSGADSIIISEELTGEEPMDGCRHRHPKDSSADMMLRMAASSRMNKDGEPGPSRKCPLHRCHQFERMSANSGLSGGCGKGCGSDFPLPPFAEMDESESPTTTCCGRRRKKKTKVKIDTSFLAIWWPLKLQITKRRARFMIVCIWIIALSSTIPWALFFQLVPISPQAPEIQLCLEVWPPGTDGKLYFLLANLVACYLLPMTLITICYILIWIKVWRRSIPGDSKDAQMDRMQQKSKIKVVKMLVVVVILFVLSWLPLYVIFARIKLGGALESSEEEMIQIATPIAQWLGASNSCINPILYAFFNKKYRKGFAAIIRSRKCCGRLRYYDTVAIASSSTSTRKSSHYHNSTKQRSQYSPSMKSADAVSYIYEDRARRHHAGISKQDSNLSRHMLLKQDSSISRQTLLLKQDSIASRSAILYRQDSDNSRQMLLKQESNGSRDMLSKQSSASDSMSRQDSQISYIEPRKGILCKQDTQISYIEHTPGSGSKKYSASLSSQDSVLSSIEHKRHKLVKQDSIFSFNEPKSVYESSASPIAAVATPNRRHQLVKQHSVISFADQRRGGSLTKQDSVTTIHRTNGNGDGQYISSILKKTDSQCSSASPIRKNIGFFDG</sequence>
<feature type="compositionally biased region" description="Polar residues" evidence="8">
    <location>
        <begin position="78"/>
        <end position="88"/>
    </location>
</feature>
<dbReference type="InterPro" id="IPR000276">
    <property type="entry name" value="GPCR_Rhodpsn"/>
</dbReference>
<dbReference type="PROSITE" id="PS50262">
    <property type="entry name" value="G_PROTEIN_RECEP_F1_2"/>
    <property type="match status" value="1"/>
</dbReference>
<keyword evidence="4 9" id="KW-0812">Transmembrane</keyword>
<name>A0ABD1DMU5_CULPP</name>
<comment type="caution">
    <text evidence="11">The sequence shown here is derived from an EMBL/GenBank/DDBJ whole genome shotgun (WGS) entry which is preliminary data.</text>
</comment>
<keyword evidence="3" id="KW-1003">Cell membrane</keyword>
<dbReference type="PRINTS" id="PR00237">
    <property type="entry name" value="GPCRRHODOPSN"/>
</dbReference>
<evidence type="ECO:0000256" key="1">
    <source>
        <dbReference type="ARBA" id="ARBA00004651"/>
    </source>
</evidence>
<keyword evidence="7" id="KW-0675">Receptor</keyword>
<dbReference type="Gene3D" id="1.20.1070.10">
    <property type="entry name" value="Rhodopsin 7-helix transmembrane proteins"/>
    <property type="match status" value="1"/>
</dbReference>
<feature type="region of interest" description="Disordered" evidence="8">
    <location>
        <begin position="516"/>
        <end position="535"/>
    </location>
</feature>
<dbReference type="GO" id="GO:0005886">
    <property type="term" value="C:plasma membrane"/>
    <property type="evidence" value="ECO:0007669"/>
    <property type="project" value="UniProtKB-SubCell"/>
</dbReference>
<evidence type="ECO:0000256" key="5">
    <source>
        <dbReference type="ARBA" id="ARBA00022989"/>
    </source>
</evidence>
<comment type="similarity">
    <text evidence="2">Belongs to the G-protein coupled receptor 1 family.</text>
</comment>
<keyword evidence="6 9" id="KW-0472">Membrane</keyword>
<keyword evidence="5 9" id="KW-1133">Transmembrane helix</keyword>
<dbReference type="InterPro" id="IPR017452">
    <property type="entry name" value="GPCR_Rhodpsn_7TM"/>
</dbReference>
<dbReference type="Pfam" id="PF00001">
    <property type="entry name" value="7tm_1"/>
    <property type="match status" value="1"/>
</dbReference>
<feature type="compositionally biased region" description="Low complexity" evidence="8">
    <location>
        <begin position="619"/>
        <end position="633"/>
    </location>
</feature>
<evidence type="ECO:0000256" key="7">
    <source>
        <dbReference type="ARBA" id="ARBA00023170"/>
    </source>
</evidence>
<feature type="transmembrane region" description="Helical" evidence="9">
    <location>
        <begin position="415"/>
        <end position="440"/>
    </location>
</feature>
<protein>
    <recommendedName>
        <fullName evidence="10">G-protein coupled receptors family 1 profile domain-containing protein</fullName>
    </recommendedName>
</protein>
<accession>A0ABD1DMU5</accession>
<dbReference type="AlphaFoldDB" id="A0ABD1DMU5"/>
<evidence type="ECO:0000256" key="2">
    <source>
        <dbReference type="ARBA" id="ARBA00010663"/>
    </source>
</evidence>
<comment type="subcellular location">
    <subcellularLocation>
        <location evidence="1">Cell membrane</location>
        <topology evidence="1">Multi-pass membrane protein</topology>
    </subcellularLocation>
</comment>